<name>A0A392S4T4_9FABA</name>
<feature type="region of interest" description="Disordered" evidence="1">
    <location>
        <begin position="1"/>
        <end position="21"/>
    </location>
</feature>
<evidence type="ECO:0000256" key="1">
    <source>
        <dbReference type="SAM" id="MobiDB-lite"/>
    </source>
</evidence>
<feature type="non-terminal residue" evidence="2">
    <location>
        <position position="41"/>
    </location>
</feature>
<evidence type="ECO:0000313" key="3">
    <source>
        <dbReference type="Proteomes" id="UP000265520"/>
    </source>
</evidence>
<evidence type="ECO:0000313" key="2">
    <source>
        <dbReference type="EMBL" id="MCI42886.1"/>
    </source>
</evidence>
<accession>A0A392S4T4</accession>
<keyword evidence="3" id="KW-1185">Reference proteome</keyword>
<reference evidence="2 3" key="1">
    <citation type="journal article" date="2018" name="Front. Plant Sci.">
        <title>Red Clover (Trifolium pratense) and Zigzag Clover (T. medium) - A Picture of Genomic Similarities and Differences.</title>
        <authorList>
            <person name="Dluhosova J."/>
            <person name="Istvanek J."/>
            <person name="Nedelnik J."/>
            <person name="Repkova J."/>
        </authorList>
    </citation>
    <scope>NUCLEOTIDE SEQUENCE [LARGE SCALE GENOMIC DNA]</scope>
    <source>
        <strain evidence="3">cv. 10/8</strain>
        <tissue evidence="2">Leaf</tissue>
    </source>
</reference>
<dbReference type="EMBL" id="LXQA010310308">
    <property type="protein sequence ID" value="MCI42886.1"/>
    <property type="molecule type" value="Genomic_DNA"/>
</dbReference>
<proteinExistence type="predicted"/>
<dbReference type="Proteomes" id="UP000265520">
    <property type="component" value="Unassembled WGS sequence"/>
</dbReference>
<organism evidence="2 3">
    <name type="scientific">Trifolium medium</name>
    <dbReference type="NCBI Taxonomy" id="97028"/>
    <lineage>
        <taxon>Eukaryota</taxon>
        <taxon>Viridiplantae</taxon>
        <taxon>Streptophyta</taxon>
        <taxon>Embryophyta</taxon>
        <taxon>Tracheophyta</taxon>
        <taxon>Spermatophyta</taxon>
        <taxon>Magnoliopsida</taxon>
        <taxon>eudicotyledons</taxon>
        <taxon>Gunneridae</taxon>
        <taxon>Pentapetalae</taxon>
        <taxon>rosids</taxon>
        <taxon>fabids</taxon>
        <taxon>Fabales</taxon>
        <taxon>Fabaceae</taxon>
        <taxon>Papilionoideae</taxon>
        <taxon>50 kb inversion clade</taxon>
        <taxon>NPAAA clade</taxon>
        <taxon>Hologalegina</taxon>
        <taxon>IRL clade</taxon>
        <taxon>Trifolieae</taxon>
        <taxon>Trifolium</taxon>
    </lineage>
</organism>
<dbReference type="AlphaFoldDB" id="A0A392S4T4"/>
<sequence length="41" mass="4741">MGKSLRTLKRKGNGRKREKGNRVVATDEFEAIYSAHRFDSM</sequence>
<comment type="caution">
    <text evidence="2">The sequence shown here is derived from an EMBL/GenBank/DDBJ whole genome shotgun (WGS) entry which is preliminary data.</text>
</comment>
<protein>
    <submittedName>
        <fullName evidence="2">Uncharacterized protein</fullName>
    </submittedName>
</protein>
<feature type="compositionally biased region" description="Basic residues" evidence="1">
    <location>
        <begin position="1"/>
        <end position="19"/>
    </location>
</feature>